<evidence type="ECO:0000313" key="1">
    <source>
        <dbReference type="EMBL" id="CAF3712470.1"/>
    </source>
</evidence>
<dbReference type="NCBIfam" id="NF033857">
    <property type="entry name" value="BPSL0067_fam"/>
    <property type="match status" value="1"/>
</dbReference>
<evidence type="ECO:0000313" key="2">
    <source>
        <dbReference type="Proteomes" id="UP000663823"/>
    </source>
</evidence>
<evidence type="ECO:0008006" key="3">
    <source>
        <dbReference type="Google" id="ProtNLM"/>
    </source>
</evidence>
<dbReference type="EMBL" id="CAJOAX010001402">
    <property type="protein sequence ID" value="CAF3712470.1"/>
    <property type="molecule type" value="Genomic_DNA"/>
</dbReference>
<comment type="caution">
    <text evidence="1">The sequence shown here is derived from an EMBL/GenBank/DDBJ whole genome shotgun (WGS) entry which is preliminary data.</text>
</comment>
<gene>
    <name evidence="1" type="ORF">OTI717_LOCUS13276</name>
</gene>
<protein>
    <recommendedName>
        <fullName evidence="3">BPSL0067 family protein</fullName>
    </recommendedName>
</protein>
<dbReference type="Proteomes" id="UP000663823">
    <property type="component" value="Unassembled WGS sequence"/>
</dbReference>
<accession>A0A818VH19</accession>
<sequence length="69" mass="7685">VKGANLQYGTAIATFPNGKYFGHAAIYTGQNVQGIQVWDQWKGQPVHQRTIRWNGQGTSDNGNSFYVIE</sequence>
<dbReference type="AlphaFoldDB" id="A0A818VH19"/>
<organism evidence="1 2">
    <name type="scientific">Rotaria sordida</name>
    <dbReference type="NCBI Taxonomy" id="392033"/>
    <lineage>
        <taxon>Eukaryota</taxon>
        <taxon>Metazoa</taxon>
        <taxon>Spiralia</taxon>
        <taxon>Gnathifera</taxon>
        <taxon>Rotifera</taxon>
        <taxon>Eurotatoria</taxon>
        <taxon>Bdelloidea</taxon>
        <taxon>Philodinida</taxon>
        <taxon>Philodinidae</taxon>
        <taxon>Rotaria</taxon>
    </lineage>
</organism>
<name>A0A818VH19_9BILA</name>
<dbReference type="InterPro" id="IPR047746">
    <property type="entry name" value="Dae2/Tae2-like"/>
</dbReference>
<proteinExistence type="predicted"/>
<feature type="non-terminal residue" evidence="1">
    <location>
        <position position="1"/>
    </location>
</feature>
<reference evidence="1" key="1">
    <citation type="submission" date="2021-02" db="EMBL/GenBank/DDBJ databases">
        <authorList>
            <person name="Nowell W R."/>
        </authorList>
    </citation>
    <scope>NUCLEOTIDE SEQUENCE</scope>
</reference>